<accession>A0A9X8UKI9</accession>
<feature type="domain" description="N-acetyltransferase" evidence="1">
    <location>
        <begin position="15"/>
        <end position="183"/>
    </location>
</feature>
<dbReference type="Pfam" id="PF13302">
    <property type="entry name" value="Acetyltransf_3"/>
    <property type="match status" value="1"/>
</dbReference>
<dbReference type="GO" id="GO:0016747">
    <property type="term" value="F:acyltransferase activity, transferring groups other than amino-acyl groups"/>
    <property type="evidence" value="ECO:0007669"/>
    <property type="project" value="InterPro"/>
</dbReference>
<proteinExistence type="predicted"/>
<name>A0A9X8UKI9_9FIRM</name>
<gene>
    <name evidence="2" type="ORF">EDD78_10446</name>
</gene>
<dbReference type="InterPro" id="IPR051531">
    <property type="entry name" value="N-acetyltransferase"/>
</dbReference>
<dbReference type="Proteomes" id="UP000294682">
    <property type="component" value="Unassembled WGS sequence"/>
</dbReference>
<dbReference type="InterPro" id="IPR000182">
    <property type="entry name" value="GNAT_dom"/>
</dbReference>
<dbReference type="EMBL" id="SLUK01000004">
    <property type="protein sequence ID" value="TCL43712.1"/>
    <property type="molecule type" value="Genomic_DNA"/>
</dbReference>
<sequence length="198" mass="22842">MLMHKGTVPLETPRLALRRFRPEDTPSVYRNWASDPQVTRYMRWSPHQSVQETGQVVESWVKHYSQPSFYLWLIELRETGTPIGALEATITSENDACAELGYCLGRYWWGGGLMSEAVAVAIRFLFQEVGLNRIEACHSVRNPASGRVMEKCGMTFEGMARQKYYSPTEGFQDCRTYAILRGDWTEYLQISQQFHTQN</sequence>
<evidence type="ECO:0000313" key="3">
    <source>
        <dbReference type="Proteomes" id="UP000294682"/>
    </source>
</evidence>
<evidence type="ECO:0000313" key="2">
    <source>
        <dbReference type="EMBL" id="TCL43712.1"/>
    </source>
</evidence>
<reference evidence="2 3" key="1">
    <citation type="submission" date="2019-03" db="EMBL/GenBank/DDBJ databases">
        <title>Genomic Encyclopedia of Type Strains, Phase IV (KMG-IV): sequencing the most valuable type-strain genomes for metagenomic binning, comparative biology and taxonomic classification.</title>
        <authorList>
            <person name="Goeker M."/>
        </authorList>
    </citation>
    <scope>NUCLEOTIDE SEQUENCE [LARGE SCALE GENOMIC DNA]</scope>
    <source>
        <strain evidence="2 3">DSM 100433</strain>
    </source>
</reference>
<dbReference type="InterPro" id="IPR016181">
    <property type="entry name" value="Acyl_CoA_acyltransferase"/>
</dbReference>
<dbReference type="AlphaFoldDB" id="A0A9X8UKI9"/>
<dbReference type="SUPFAM" id="SSF55729">
    <property type="entry name" value="Acyl-CoA N-acyltransferases (Nat)"/>
    <property type="match status" value="1"/>
</dbReference>
<protein>
    <submittedName>
        <fullName evidence="2">Ribosomal-protein-alanine N-acetyltransferase</fullName>
    </submittedName>
</protein>
<organism evidence="2 3">
    <name type="scientific">Harryflintia acetispora</name>
    <dbReference type="NCBI Taxonomy" id="1849041"/>
    <lineage>
        <taxon>Bacteria</taxon>
        <taxon>Bacillati</taxon>
        <taxon>Bacillota</taxon>
        <taxon>Clostridia</taxon>
        <taxon>Eubacteriales</taxon>
        <taxon>Oscillospiraceae</taxon>
        <taxon>Harryflintia</taxon>
    </lineage>
</organism>
<dbReference type="Gene3D" id="3.40.630.30">
    <property type="match status" value="1"/>
</dbReference>
<evidence type="ECO:0000259" key="1">
    <source>
        <dbReference type="PROSITE" id="PS51186"/>
    </source>
</evidence>
<dbReference type="PANTHER" id="PTHR43792">
    <property type="entry name" value="GNAT FAMILY, PUTATIVE (AFU_ORTHOLOGUE AFUA_3G00765)-RELATED-RELATED"/>
    <property type="match status" value="1"/>
</dbReference>
<keyword evidence="3" id="KW-1185">Reference proteome</keyword>
<dbReference type="PROSITE" id="PS51186">
    <property type="entry name" value="GNAT"/>
    <property type="match status" value="1"/>
</dbReference>
<dbReference type="RefSeq" id="WP_132084324.1">
    <property type="nucleotide sequence ID" value="NZ_SLUK01000004.1"/>
</dbReference>
<comment type="caution">
    <text evidence="2">The sequence shown here is derived from an EMBL/GenBank/DDBJ whole genome shotgun (WGS) entry which is preliminary data.</text>
</comment>